<sequence length="151" mass="17563">MKLYRGIGVDHQPTEGILKNKYLKSPRRPLHSTHTLHSIADNWFQNKFGILARSQTIFCTPNKYQASQFGSVVEVEPIYNSFNVSFIFSQRVHDFNEIETAVTKIEDKIQVEAWLNSMSYIMVNKASDIPEKFDGEIMLYCDLYKVKYSNE</sequence>
<gene>
    <name evidence="1" type="ORF">A8139_05155</name>
</gene>
<organism evidence="1 2">
    <name type="scientific">Marinomonas primoryensis</name>
    <dbReference type="NCBI Taxonomy" id="178399"/>
    <lineage>
        <taxon>Bacteria</taxon>
        <taxon>Pseudomonadati</taxon>
        <taxon>Pseudomonadota</taxon>
        <taxon>Gammaproteobacteria</taxon>
        <taxon>Oceanospirillales</taxon>
        <taxon>Oceanospirillaceae</taxon>
        <taxon>Marinomonas</taxon>
    </lineage>
</organism>
<dbReference type="Proteomes" id="UP000249898">
    <property type="component" value="Chromosome"/>
</dbReference>
<accession>A0A2Z4PPQ7</accession>
<dbReference type="RefSeq" id="WP_112136218.1">
    <property type="nucleotide sequence ID" value="NZ_CP016181.1"/>
</dbReference>
<dbReference type="EMBL" id="CP016181">
    <property type="protein sequence ID" value="AWX99452.1"/>
    <property type="molecule type" value="Genomic_DNA"/>
</dbReference>
<dbReference type="AlphaFoldDB" id="A0A2Z4PPQ7"/>
<dbReference type="OrthoDB" id="6197180at2"/>
<protein>
    <submittedName>
        <fullName evidence="1">Uncharacterized protein</fullName>
    </submittedName>
</protein>
<proteinExistence type="predicted"/>
<reference evidence="1 2" key="1">
    <citation type="submission" date="2016-06" db="EMBL/GenBank/DDBJ databases">
        <title>The sequenced genome of the ice-adhering bacterium Marinomonas primoryensis, from Antarctica.</title>
        <authorList>
            <person name="Graham L."/>
            <person name="Vance T.D.R."/>
            <person name="Davies P.L."/>
        </authorList>
    </citation>
    <scope>NUCLEOTIDE SEQUENCE [LARGE SCALE GENOMIC DNA]</scope>
    <source>
        <strain evidence="1 2">AceL</strain>
    </source>
</reference>
<evidence type="ECO:0000313" key="2">
    <source>
        <dbReference type="Proteomes" id="UP000249898"/>
    </source>
</evidence>
<evidence type="ECO:0000313" key="1">
    <source>
        <dbReference type="EMBL" id="AWX99452.1"/>
    </source>
</evidence>
<name>A0A2Z4PPQ7_9GAMM</name>